<keyword evidence="3" id="KW-1185">Reference proteome</keyword>
<keyword evidence="1" id="KW-0472">Membrane</keyword>
<feature type="non-terminal residue" evidence="2">
    <location>
        <position position="108"/>
    </location>
</feature>
<evidence type="ECO:0000256" key="1">
    <source>
        <dbReference type="SAM" id="Phobius"/>
    </source>
</evidence>
<comment type="caution">
    <text evidence="2">The sequence shown here is derived from an EMBL/GenBank/DDBJ whole genome shotgun (WGS) entry which is preliminary data.</text>
</comment>
<protein>
    <recommendedName>
        <fullName evidence="4">CASP-like protein</fullName>
    </recommendedName>
</protein>
<organism evidence="2 3">
    <name type="scientific">Pristionchus fissidentatus</name>
    <dbReference type="NCBI Taxonomy" id="1538716"/>
    <lineage>
        <taxon>Eukaryota</taxon>
        <taxon>Metazoa</taxon>
        <taxon>Ecdysozoa</taxon>
        <taxon>Nematoda</taxon>
        <taxon>Chromadorea</taxon>
        <taxon>Rhabditida</taxon>
        <taxon>Rhabditina</taxon>
        <taxon>Diplogasteromorpha</taxon>
        <taxon>Diplogasteroidea</taxon>
        <taxon>Neodiplogasteridae</taxon>
        <taxon>Pristionchus</taxon>
    </lineage>
</organism>
<feature type="non-terminal residue" evidence="2">
    <location>
        <position position="1"/>
    </location>
</feature>
<sequence>SKLSVIESPAAAAATVKDVAATEAATGIENSSAAKSLGRVSKLRLLTRIVCVLVTASTFVGFDCWLFSNSMLTARFGHGMVSFNSYFQYVAYRDNPSRTTLQYIFVAK</sequence>
<gene>
    <name evidence="2" type="ORF">PFISCL1PPCAC_20864</name>
</gene>
<feature type="transmembrane region" description="Helical" evidence="1">
    <location>
        <begin position="45"/>
        <end position="68"/>
    </location>
</feature>
<keyword evidence="1" id="KW-0812">Transmembrane</keyword>
<evidence type="ECO:0000313" key="3">
    <source>
        <dbReference type="Proteomes" id="UP001432322"/>
    </source>
</evidence>
<proteinExistence type="predicted"/>
<evidence type="ECO:0008006" key="4">
    <source>
        <dbReference type="Google" id="ProtNLM"/>
    </source>
</evidence>
<dbReference type="EMBL" id="BTSY01000005">
    <property type="protein sequence ID" value="GMT29567.1"/>
    <property type="molecule type" value="Genomic_DNA"/>
</dbReference>
<accession>A0AAV5WEY1</accession>
<dbReference type="AlphaFoldDB" id="A0AAV5WEY1"/>
<reference evidence="2" key="1">
    <citation type="submission" date="2023-10" db="EMBL/GenBank/DDBJ databases">
        <title>Genome assembly of Pristionchus species.</title>
        <authorList>
            <person name="Yoshida K."/>
            <person name="Sommer R.J."/>
        </authorList>
    </citation>
    <scope>NUCLEOTIDE SEQUENCE</scope>
    <source>
        <strain evidence="2">RS5133</strain>
    </source>
</reference>
<dbReference type="Proteomes" id="UP001432322">
    <property type="component" value="Unassembled WGS sequence"/>
</dbReference>
<keyword evidence="1" id="KW-1133">Transmembrane helix</keyword>
<name>A0AAV5WEY1_9BILA</name>
<evidence type="ECO:0000313" key="2">
    <source>
        <dbReference type="EMBL" id="GMT29567.1"/>
    </source>
</evidence>